<proteinExistence type="predicted"/>
<evidence type="ECO:0000313" key="1">
    <source>
        <dbReference type="EMBL" id="CAD6993680.1"/>
    </source>
</evidence>
<protein>
    <submittedName>
        <fullName evidence="1">(Mediterranean fruit fly) hypothetical protein</fullName>
    </submittedName>
</protein>
<keyword evidence="2" id="KW-1185">Reference proteome</keyword>
<sequence>MDYVTRTPTTCRFINTDAIFGPQLLVSLNPIVLLPRISFTDGSASSTQAQDMGNGDTLGLFKISEILI</sequence>
<evidence type="ECO:0000313" key="2">
    <source>
        <dbReference type="Proteomes" id="UP000606786"/>
    </source>
</evidence>
<comment type="caution">
    <text evidence="1">The sequence shown here is derived from an EMBL/GenBank/DDBJ whole genome shotgun (WGS) entry which is preliminary data.</text>
</comment>
<dbReference type="EMBL" id="CAJHJT010000001">
    <property type="protein sequence ID" value="CAD6993680.1"/>
    <property type="molecule type" value="Genomic_DNA"/>
</dbReference>
<dbReference type="AlphaFoldDB" id="A0A811U5G3"/>
<accession>A0A811U5G3</accession>
<organism evidence="1 2">
    <name type="scientific">Ceratitis capitata</name>
    <name type="common">Mediterranean fruit fly</name>
    <name type="synonym">Tephritis capitata</name>
    <dbReference type="NCBI Taxonomy" id="7213"/>
    <lineage>
        <taxon>Eukaryota</taxon>
        <taxon>Metazoa</taxon>
        <taxon>Ecdysozoa</taxon>
        <taxon>Arthropoda</taxon>
        <taxon>Hexapoda</taxon>
        <taxon>Insecta</taxon>
        <taxon>Pterygota</taxon>
        <taxon>Neoptera</taxon>
        <taxon>Endopterygota</taxon>
        <taxon>Diptera</taxon>
        <taxon>Brachycera</taxon>
        <taxon>Muscomorpha</taxon>
        <taxon>Tephritoidea</taxon>
        <taxon>Tephritidae</taxon>
        <taxon>Ceratitis</taxon>
        <taxon>Ceratitis</taxon>
    </lineage>
</organism>
<gene>
    <name evidence="1" type="ORF">CCAP1982_LOCUS2486</name>
</gene>
<reference evidence="1" key="1">
    <citation type="submission" date="2020-11" db="EMBL/GenBank/DDBJ databases">
        <authorList>
            <person name="Whitehead M."/>
        </authorList>
    </citation>
    <scope>NUCLEOTIDE SEQUENCE</scope>
    <source>
        <strain evidence="1">EGII</strain>
    </source>
</reference>
<name>A0A811U5G3_CERCA</name>
<dbReference type="Proteomes" id="UP000606786">
    <property type="component" value="Unassembled WGS sequence"/>
</dbReference>